<dbReference type="Pfam" id="PF00071">
    <property type="entry name" value="Ras"/>
    <property type="match status" value="1"/>
</dbReference>
<feature type="region of interest" description="Disordered" evidence="5">
    <location>
        <begin position="176"/>
        <end position="291"/>
    </location>
</feature>
<feature type="compositionally biased region" description="Polar residues" evidence="5">
    <location>
        <begin position="247"/>
        <end position="282"/>
    </location>
</feature>
<name>A0ABR0JWM6_9EURO</name>
<dbReference type="InterPro" id="IPR051065">
    <property type="entry name" value="Ras-related_GTPase"/>
</dbReference>
<dbReference type="PANTHER" id="PTHR45704">
    <property type="entry name" value="RAS-LIKE FAMILY MEMBER 11"/>
    <property type="match status" value="1"/>
</dbReference>
<evidence type="ECO:0000313" key="7">
    <source>
        <dbReference type="Proteomes" id="UP001345013"/>
    </source>
</evidence>
<reference evidence="6 7" key="1">
    <citation type="submission" date="2023-08" db="EMBL/GenBank/DDBJ databases">
        <title>Black Yeasts Isolated from many extreme environments.</title>
        <authorList>
            <person name="Coleine C."/>
            <person name="Stajich J.E."/>
            <person name="Selbmann L."/>
        </authorList>
    </citation>
    <scope>NUCLEOTIDE SEQUENCE [LARGE SCALE GENOMIC DNA]</scope>
    <source>
        <strain evidence="6 7">CCFEE 5885</strain>
    </source>
</reference>
<feature type="region of interest" description="Disordered" evidence="5">
    <location>
        <begin position="305"/>
        <end position="342"/>
    </location>
</feature>
<keyword evidence="7" id="KW-1185">Reference proteome</keyword>
<dbReference type="Gene3D" id="3.40.50.300">
    <property type="entry name" value="P-loop containing nucleotide triphosphate hydrolases"/>
    <property type="match status" value="1"/>
</dbReference>
<proteinExistence type="inferred from homology"/>
<dbReference type="SMART" id="SM00174">
    <property type="entry name" value="RHO"/>
    <property type="match status" value="1"/>
</dbReference>
<dbReference type="EC" id="3.6.5.2" evidence="2"/>
<dbReference type="SUPFAM" id="SSF52540">
    <property type="entry name" value="P-loop containing nucleoside triphosphate hydrolases"/>
    <property type="match status" value="1"/>
</dbReference>
<comment type="similarity">
    <text evidence="1">Belongs to the small GTPase superfamily. Ras family.</text>
</comment>
<dbReference type="PROSITE" id="PS51419">
    <property type="entry name" value="RAB"/>
    <property type="match status" value="1"/>
</dbReference>
<gene>
    <name evidence="6" type="ORF">LTR24_009594</name>
</gene>
<dbReference type="PRINTS" id="PR00449">
    <property type="entry name" value="RASTRNSFRMNG"/>
</dbReference>
<comment type="caution">
    <text evidence="6">The sequence shown here is derived from an EMBL/GenBank/DDBJ whole genome shotgun (WGS) entry which is preliminary data.</text>
</comment>
<organism evidence="6 7">
    <name type="scientific">Lithohypha guttulata</name>
    <dbReference type="NCBI Taxonomy" id="1690604"/>
    <lineage>
        <taxon>Eukaryota</taxon>
        <taxon>Fungi</taxon>
        <taxon>Dikarya</taxon>
        <taxon>Ascomycota</taxon>
        <taxon>Pezizomycotina</taxon>
        <taxon>Eurotiomycetes</taxon>
        <taxon>Chaetothyriomycetidae</taxon>
        <taxon>Chaetothyriales</taxon>
        <taxon>Trichomeriaceae</taxon>
        <taxon>Lithohypha</taxon>
    </lineage>
</organism>
<evidence type="ECO:0000256" key="4">
    <source>
        <dbReference type="ARBA" id="ARBA00048098"/>
    </source>
</evidence>
<evidence type="ECO:0000256" key="3">
    <source>
        <dbReference type="ARBA" id="ARBA00022801"/>
    </source>
</evidence>
<dbReference type="SMART" id="SM00173">
    <property type="entry name" value="RAS"/>
    <property type="match status" value="1"/>
</dbReference>
<dbReference type="Proteomes" id="UP001345013">
    <property type="component" value="Unassembled WGS sequence"/>
</dbReference>
<dbReference type="EMBL" id="JAVRRG010000219">
    <property type="protein sequence ID" value="KAK5077503.1"/>
    <property type="molecule type" value="Genomic_DNA"/>
</dbReference>
<feature type="compositionally biased region" description="Low complexity" evidence="5">
    <location>
        <begin position="321"/>
        <end position="332"/>
    </location>
</feature>
<evidence type="ECO:0000256" key="1">
    <source>
        <dbReference type="ARBA" id="ARBA00008344"/>
    </source>
</evidence>
<protein>
    <recommendedName>
        <fullName evidence="2">small monomeric GTPase</fullName>
        <ecNumber evidence="2">3.6.5.2</ecNumber>
    </recommendedName>
</protein>
<evidence type="ECO:0000313" key="6">
    <source>
        <dbReference type="EMBL" id="KAK5077503.1"/>
    </source>
</evidence>
<dbReference type="SMART" id="SM00175">
    <property type="entry name" value="RAB"/>
    <property type="match status" value="1"/>
</dbReference>
<comment type="catalytic activity">
    <reaction evidence="4">
        <text>GTP + H2O = GDP + phosphate + H(+)</text>
        <dbReference type="Rhea" id="RHEA:19669"/>
        <dbReference type="ChEBI" id="CHEBI:15377"/>
        <dbReference type="ChEBI" id="CHEBI:15378"/>
        <dbReference type="ChEBI" id="CHEBI:37565"/>
        <dbReference type="ChEBI" id="CHEBI:43474"/>
        <dbReference type="ChEBI" id="CHEBI:58189"/>
        <dbReference type="EC" id="3.6.5.2"/>
    </reaction>
</comment>
<evidence type="ECO:0000256" key="2">
    <source>
        <dbReference type="ARBA" id="ARBA00011984"/>
    </source>
</evidence>
<sequence length="369" mass="40238">MDPQSKAIKTVILGGERTGKTALVQKYTHSVFTEDYEPSFQGSDQKQISIEGQTFTLDLIPAEPAGEHILCQTGDAFILLYAINNRRSFQHITQLHQQIRSAKGPALSKIAVFLVGSKADRESERQVSLEEARQLAIELRCQKLFEVSAKTHGAEINDLFEKLVRAIITMENCSTTPSIATAPPLSSPSTRPPMTATPQSPSSPSFHQSQEPTTTASATSPATESPRLSRTSSVFDRLKFGSKRKSSSSLQTLTRKKSGSFSNIMAKNQSRDQLQNMQSSNDVAPPRSNVRSVSAGNVLNSVHSATTTARPVAPPSRHSNTATTPTTATAPSLPTPSPYKLDVDTSSWRESIQWPTEIISEEDMVATRR</sequence>
<dbReference type="InterPro" id="IPR027417">
    <property type="entry name" value="P-loop_NTPase"/>
</dbReference>
<evidence type="ECO:0000256" key="5">
    <source>
        <dbReference type="SAM" id="MobiDB-lite"/>
    </source>
</evidence>
<accession>A0ABR0JWM6</accession>
<dbReference type="InterPro" id="IPR001806">
    <property type="entry name" value="Small_GTPase"/>
</dbReference>
<dbReference type="PROSITE" id="PS51421">
    <property type="entry name" value="RAS"/>
    <property type="match status" value="1"/>
</dbReference>
<keyword evidence="3" id="KW-0378">Hydrolase</keyword>
<feature type="compositionally biased region" description="Low complexity" evidence="5">
    <location>
        <begin position="198"/>
        <end position="226"/>
    </location>
</feature>